<reference evidence="1 2" key="1">
    <citation type="submission" date="2016-07" db="EMBL/GenBank/DDBJ databases">
        <title>Pervasive Adenine N6-methylation of Active Genes in Fungi.</title>
        <authorList>
            <consortium name="DOE Joint Genome Institute"/>
            <person name="Mondo S.J."/>
            <person name="Dannebaum R.O."/>
            <person name="Kuo R.C."/>
            <person name="Labutti K."/>
            <person name="Haridas S."/>
            <person name="Kuo A."/>
            <person name="Salamov A."/>
            <person name="Ahrendt S.R."/>
            <person name="Lipzen A."/>
            <person name="Sullivan W."/>
            <person name="Andreopoulos W.B."/>
            <person name="Clum A."/>
            <person name="Lindquist E."/>
            <person name="Daum C."/>
            <person name="Ramamoorthy G.K."/>
            <person name="Gryganskyi A."/>
            <person name="Culley D."/>
            <person name="Magnuson J.K."/>
            <person name="James T.Y."/>
            <person name="O'Malley M.A."/>
            <person name="Stajich J.E."/>
            <person name="Spatafora J.W."/>
            <person name="Visel A."/>
            <person name="Grigoriev I.V."/>
        </authorList>
    </citation>
    <scope>NUCLEOTIDE SEQUENCE [LARGE SCALE GENOMIC DNA]</scope>
    <source>
        <strain evidence="1 2">ATCC 12442</strain>
    </source>
</reference>
<organism evidence="1 2">
    <name type="scientific">Linderina pennispora</name>
    <dbReference type="NCBI Taxonomy" id="61395"/>
    <lineage>
        <taxon>Eukaryota</taxon>
        <taxon>Fungi</taxon>
        <taxon>Fungi incertae sedis</taxon>
        <taxon>Zoopagomycota</taxon>
        <taxon>Kickxellomycotina</taxon>
        <taxon>Kickxellomycetes</taxon>
        <taxon>Kickxellales</taxon>
        <taxon>Kickxellaceae</taxon>
        <taxon>Linderina</taxon>
    </lineage>
</organism>
<evidence type="ECO:0000313" key="2">
    <source>
        <dbReference type="Proteomes" id="UP000193922"/>
    </source>
</evidence>
<sequence>MDTDASPALSYNDLYELIVKFRTGHFQRVMELGNQEKLNERKAADIERKRRAIKEDSVGKSQDEIAKLMDAAEKDVEQMSSMQDWSVSHGLKKADKIIEDTLKELIEHADQFPEKLLKIIPDPYQKTVREHAAKTSKQ</sequence>
<dbReference type="EMBL" id="MCFD01000003">
    <property type="protein sequence ID" value="ORX71875.1"/>
    <property type="molecule type" value="Genomic_DNA"/>
</dbReference>
<accession>A0A1Y1WEP7</accession>
<proteinExistence type="predicted"/>
<gene>
    <name evidence="1" type="ORF">DL89DRAFT_265584</name>
</gene>
<evidence type="ECO:0000313" key="1">
    <source>
        <dbReference type="EMBL" id="ORX71875.1"/>
    </source>
</evidence>
<comment type="caution">
    <text evidence="1">The sequence shown here is derived from an EMBL/GenBank/DDBJ whole genome shotgun (WGS) entry which is preliminary data.</text>
</comment>
<dbReference type="AlphaFoldDB" id="A0A1Y1WEP7"/>
<protein>
    <submittedName>
        <fullName evidence="1">Uncharacterized protein</fullName>
    </submittedName>
</protein>
<dbReference type="Proteomes" id="UP000193922">
    <property type="component" value="Unassembled WGS sequence"/>
</dbReference>
<dbReference type="RefSeq" id="XP_040745299.1">
    <property type="nucleotide sequence ID" value="XM_040886731.1"/>
</dbReference>
<keyword evidence="2" id="KW-1185">Reference proteome</keyword>
<dbReference type="OrthoDB" id="10547581at2759"/>
<dbReference type="GeneID" id="63803379"/>
<name>A0A1Y1WEP7_9FUNG</name>